<keyword evidence="7 11" id="KW-0812">Transmembrane</keyword>
<gene>
    <name evidence="12" type="ORF">NSK_003745</name>
</gene>
<dbReference type="InterPro" id="IPR002259">
    <property type="entry name" value="Eqnu_transpt"/>
</dbReference>
<evidence type="ECO:0000256" key="2">
    <source>
        <dbReference type="ARBA" id="ARBA00004651"/>
    </source>
</evidence>
<dbReference type="EMBL" id="SDOX01000016">
    <property type="protein sequence ID" value="TFJ85322.1"/>
    <property type="molecule type" value="Genomic_DNA"/>
</dbReference>
<comment type="similarity">
    <text evidence="4">Belongs to the SLC29A/ENT transporter (TC 2.A.57) family.</text>
</comment>
<evidence type="ECO:0000256" key="8">
    <source>
        <dbReference type="ARBA" id="ARBA00022989"/>
    </source>
</evidence>
<dbReference type="PRINTS" id="PR01130">
    <property type="entry name" value="DERENTRNSPRT"/>
</dbReference>
<feature type="transmembrane region" description="Helical" evidence="11">
    <location>
        <begin position="21"/>
        <end position="44"/>
    </location>
</feature>
<dbReference type="InterPro" id="IPR009357">
    <property type="entry name" value="Riboflavin_transptr"/>
</dbReference>
<comment type="similarity">
    <text evidence="3">Belongs to the riboflavin transporter family.</text>
</comment>
<evidence type="ECO:0000256" key="7">
    <source>
        <dbReference type="ARBA" id="ARBA00022692"/>
    </source>
</evidence>
<keyword evidence="9 11" id="KW-0472">Membrane</keyword>
<evidence type="ECO:0000256" key="10">
    <source>
        <dbReference type="SAM" id="MobiDB-lite"/>
    </source>
</evidence>
<feature type="transmembrane region" description="Helical" evidence="11">
    <location>
        <begin position="128"/>
        <end position="150"/>
    </location>
</feature>
<evidence type="ECO:0000256" key="6">
    <source>
        <dbReference type="ARBA" id="ARBA00022475"/>
    </source>
</evidence>
<feature type="transmembrane region" description="Helical" evidence="11">
    <location>
        <begin position="162"/>
        <end position="181"/>
    </location>
</feature>
<comment type="caution">
    <text evidence="12">The sequence shown here is derived from an EMBL/GenBank/DDBJ whole genome shotgun (WGS) entry which is preliminary data.</text>
</comment>
<evidence type="ECO:0000313" key="13">
    <source>
        <dbReference type="Proteomes" id="UP000355283"/>
    </source>
</evidence>
<feature type="transmembrane region" description="Helical" evidence="11">
    <location>
        <begin position="398"/>
        <end position="420"/>
    </location>
</feature>
<comment type="subcellular location">
    <subcellularLocation>
        <location evidence="2">Cell membrane</location>
        <topology evidence="2">Multi-pass membrane protein</topology>
    </subcellularLocation>
</comment>
<keyword evidence="5" id="KW-0813">Transport</keyword>
<evidence type="ECO:0000256" key="5">
    <source>
        <dbReference type="ARBA" id="ARBA00022448"/>
    </source>
</evidence>
<dbReference type="PANTHER" id="PTHR10332:SF88">
    <property type="entry name" value="EQUILIBRATIVE NUCLEOSIDE TRANSPORTER 1, ISOFORM A"/>
    <property type="match status" value="1"/>
</dbReference>
<dbReference type="Pfam" id="PF06237">
    <property type="entry name" value="SLC52_ribofla_tr"/>
    <property type="match status" value="1"/>
</dbReference>
<feature type="transmembrane region" description="Helical" evidence="11">
    <location>
        <begin position="96"/>
        <end position="116"/>
    </location>
</feature>
<dbReference type="Pfam" id="PF01733">
    <property type="entry name" value="Nucleoside_tran"/>
    <property type="match status" value="1"/>
</dbReference>
<proteinExistence type="inferred from homology"/>
<keyword evidence="6" id="KW-1003">Cell membrane</keyword>
<dbReference type="GO" id="GO:0005337">
    <property type="term" value="F:nucleoside transmembrane transporter activity"/>
    <property type="evidence" value="ECO:0007669"/>
    <property type="project" value="InterPro"/>
</dbReference>
<evidence type="ECO:0000313" key="12">
    <source>
        <dbReference type="EMBL" id="TFJ85322.1"/>
    </source>
</evidence>
<dbReference type="Proteomes" id="UP000355283">
    <property type="component" value="Unassembled WGS sequence"/>
</dbReference>
<evidence type="ECO:0000256" key="11">
    <source>
        <dbReference type="SAM" id="Phobius"/>
    </source>
</evidence>
<feature type="transmembrane region" description="Helical" evidence="11">
    <location>
        <begin position="509"/>
        <end position="530"/>
    </location>
</feature>
<reference evidence="12 13" key="1">
    <citation type="submission" date="2019-01" db="EMBL/GenBank/DDBJ databases">
        <title>Nuclear Genome Assembly of the Microalgal Biofuel strain Nannochloropsis salina CCMP1776.</title>
        <authorList>
            <person name="Hovde B."/>
        </authorList>
    </citation>
    <scope>NUCLEOTIDE SEQUENCE [LARGE SCALE GENOMIC DNA]</scope>
    <source>
        <strain evidence="12 13">CCMP1776</strain>
    </source>
</reference>
<keyword evidence="13" id="KW-1185">Reference proteome</keyword>
<dbReference type="GO" id="GO:0032217">
    <property type="term" value="F:riboflavin transmembrane transporter activity"/>
    <property type="evidence" value="ECO:0007669"/>
    <property type="project" value="InterPro"/>
</dbReference>
<feature type="transmembrane region" description="Helical" evidence="11">
    <location>
        <begin position="550"/>
        <end position="572"/>
    </location>
</feature>
<feature type="transmembrane region" description="Helical" evidence="11">
    <location>
        <begin position="64"/>
        <end position="84"/>
    </location>
</feature>
<dbReference type="AlphaFoldDB" id="A0A4D9D192"/>
<evidence type="ECO:0000256" key="9">
    <source>
        <dbReference type="ARBA" id="ARBA00023136"/>
    </source>
</evidence>
<feature type="transmembrane region" description="Helical" evidence="11">
    <location>
        <begin position="219"/>
        <end position="239"/>
    </location>
</feature>
<dbReference type="OrthoDB" id="10261753at2759"/>
<dbReference type="GO" id="GO:0005886">
    <property type="term" value="C:plasma membrane"/>
    <property type="evidence" value="ECO:0007669"/>
    <property type="project" value="UniProtKB-SubCell"/>
</dbReference>
<comment type="catalytic activity">
    <reaction evidence="1">
        <text>riboflavin(in) = riboflavin(out)</text>
        <dbReference type="Rhea" id="RHEA:35015"/>
        <dbReference type="ChEBI" id="CHEBI:57986"/>
    </reaction>
</comment>
<dbReference type="SUPFAM" id="SSF103473">
    <property type="entry name" value="MFS general substrate transporter"/>
    <property type="match status" value="1"/>
</dbReference>
<accession>A0A4D9D192</accession>
<evidence type="ECO:0000256" key="1">
    <source>
        <dbReference type="ARBA" id="ARBA00000215"/>
    </source>
</evidence>
<feature type="compositionally biased region" description="Acidic residues" evidence="10">
    <location>
        <begin position="320"/>
        <end position="330"/>
    </location>
</feature>
<keyword evidence="8 11" id="KW-1133">Transmembrane helix</keyword>
<name>A0A4D9D192_9STRA</name>
<evidence type="ECO:0000256" key="4">
    <source>
        <dbReference type="ARBA" id="ARBA00007965"/>
    </source>
</evidence>
<protein>
    <submittedName>
        <fullName evidence="12">Uncharacterized protein</fullName>
    </submittedName>
</protein>
<evidence type="ECO:0000256" key="3">
    <source>
        <dbReference type="ARBA" id="ARBA00006366"/>
    </source>
</evidence>
<dbReference type="InterPro" id="IPR036259">
    <property type="entry name" value="MFS_trans_sf"/>
</dbReference>
<sequence>MQAALLQGEKKQEMVPSDRYNVAYVIFYLNGIAQLYPWNAFITAAPYFAQRFCGTDRQHDFENFFSLTFMATNLLFQSLLVRFAKTAGKCSITFRIVLPLALLLSIFTATAVLVLVKDASRDAMFSFTALSVAFCGLCTSVLQAAIFGYAAAFPPRYTQAMMAGQGLAGLIVAAAGLATAASSRANGACAGVHLTEEGPGQGEQTAACSAYQEIDYHALAYFGTAVVILGVCIVSFLYLERLPLAQFFVGYNKRHVHSPRGAAGGGSIATLGLGGNRSGSGKGDDASVVESGLRALPMAVRAGAGGEGAADKEAVGVDGEQGEEASDEESSVGLVGVLPNADPCALLSRVDSSLSLLSAHGEDERGDGNEESESWGNTTLHDMKSSVRTHQHESFLVLLRRLGSAGLAVFLVFFITLALFPSTTVHIVSVQRCQGRGVFYDQAFVPFQFLLFNLGDWGGRTLAGHLPSPFLVPAHQLSFYAAARVVFFPLFLLCNVDDSAFPTVFAADWWPMLFMLFFSLSNGYLSSLAMMRGPAQLTVDQAERGGNVMVLLMTAGLSAGSVLSFLVSAVSLNKF</sequence>
<feature type="region of interest" description="Disordered" evidence="10">
    <location>
        <begin position="304"/>
        <end position="331"/>
    </location>
</feature>
<feature type="transmembrane region" description="Helical" evidence="11">
    <location>
        <begin position="477"/>
        <end position="497"/>
    </location>
</feature>
<dbReference type="PANTHER" id="PTHR10332">
    <property type="entry name" value="EQUILIBRATIVE NUCLEOSIDE TRANSPORTER"/>
    <property type="match status" value="1"/>
</dbReference>
<organism evidence="12 13">
    <name type="scientific">Nannochloropsis salina CCMP1776</name>
    <dbReference type="NCBI Taxonomy" id="1027361"/>
    <lineage>
        <taxon>Eukaryota</taxon>
        <taxon>Sar</taxon>
        <taxon>Stramenopiles</taxon>
        <taxon>Ochrophyta</taxon>
        <taxon>Eustigmatophyceae</taxon>
        <taxon>Eustigmatales</taxon>
        <taxon>Monodopsidaceae</taxon>
        <taxon>Microchloropsis</taxon>
        <taxon>Microchloropsis salina</taxon>
    </lineage>
</organism>